<dbReference type="EMBL" id="JACHHT010000001">
    <property type="protein sequence ID" value="MBB6520213.1"/>
    <property type="molecule type" value="Genomic_DNA"/>
</dbReference>
<evidence type="ECO:0000313" key="2">
    <source>
        <dbReference type="Proteomes" id="UP000528457"/>
    </source>
</evidence>
<accession>A0A7X0JQ24</accession>
<dbReference type="GO" id="GO:0050289">
    <property type="term" value="F:spermidine dehydrogenase activity"/>
    <property type="evidence" value="ECO:0007669"/>
    <property type="project" value="UniProtKB-EC"/>
</dbReference>
<organism evidence="1 2">
    <name type="scientific">Pseudoteredinibacter isoporae</name>
    <dbReference type="NCBI Taxonomy" id="570281"/>
    <lineage>
        <taxon>Bacteria</taxon>
        <taxon>Pseudomonadati</taxon>
        <taxon>Pseudomonadota</taxon>
        <taxon>Gammaproteobacteria</taxon>
        <taxon>Cellvibrionales</taxon>
        <taxon>Cellvibrionaceae</taxon>
        <taxon>Pseudoteredinibacter</taxon>
    </lineage>
</organism>
<dbReference type="SUPFAM" id="SSF51905">
    <property type="entry name" value="FAD/NAD(P)-binding domain"/>
    <property type="match status" value="1"/>
</dbReference>
<dbReference type="Proteomes" id="UP000528457">
    <property type="component" value="Unassembled WGS sequence"/>
</dbReference>
<dbReference type="PROSITE" id="PS51318">
    <property type="entry name" value="TAT"/>
    <property type="match status" value="1"/>
</dbReference>
<dbReference type="AlphaFoldDB" id="A0A7X0JQ24"/>
<protein>
    <submittedName>
        <fullName evidence="1">Spermidine dehydrogenase</fullName>
        <ecNumber evidence="1">1.5.99.6</ecNumber>
    </submittedName>
</protein>
<keyword evidence="1" id="KW-0560">Oxidoreductase</keyword>
<dbReference type="Pfam" id="PF13450">
    <property type="entry name" value="NAD_binding_8"/>
    <property type="match status" value="1"/>
</dbReference>
<keyword evidence="2" id="KW-1185">Reference proteome</keyword>
<comment type="caution">
    <text evidence="1">The sequence shown here is derived from an EMBL/GenBank/DDBJ whole genome shotgun (WGS) entry which is preliminary data.</text>
</comment>
<dbReference type="Gene3D" id="3.50.50.60">
    <property type="entry name" value="FAD/NAD(P)-binding domain"/>
    <property type="match status" value="1"/>
</dbReference>
<dbReference type="InterPro" id="IPR036188">
    <property type="entry name" value="FAD/NAD-bd_sf"/>
</dbReference>
<dbReference type="EC" id="1.5.99.6" evidence="1"/>
<dbReference type="RefSeq" id="WP_166851893.1">
    <property type="nucleotide sequence ID" value="NZ_JAAONY010000001.1"/>
</dbReference>
<evidence type="ECO:0000313" key="1">
    <source>
        <dbReference type="EMBL" id="MBB6520213.1"/>
    </source>
</evidence>
<proteinExistence type="predicted"/>
<reference evidence="1 2" key="1">
    <citation type="submission" date="2020-08" db="EMBL/GenBank/DDBJ databases">
        <title>Genomic Encyclopedia of Type Strains, Phase IV (KMG-IV): sequencing the most valuable type-strain genomes for metagenomic binning, comparative biology and taxonomic classification.</title>
        <authorList>
            <person name="Goeker M."/>
        </authorList>
    </citation>
    <scope>NUCLEOTIDE SEQUENCE [LARGE SCALE GENOMIC DNA]</scope>
    <source>
        <strain evidence="1 2">DSM 22368</strain>
    </source>
</reference>
<gene>
    <name evidence="1" type="ORF">HNR48_000491</name>
</gene>
<dbReference type="InterPro" id="IPR006311">
    <property type="entry name" value="TAT_signal"/>
</dbReference>
<dbReference type="InParanoid" id="A0A7X0JQ24"/>
<name>A0A7X0JQ24_9GAMM</name>
<sequence>MTKIRLDDETLGMNSKITRRDFVNASLVGTGTALIATSGIPGLASRAQAQGLGADWTGPGGIGDYADSNGNTAEVVNAAHALRDGQFRSLPEDIIDTGEIYDVVSVGGGFAGLSAAYTVQKEYQGKKNVLVLDNHPIFGGEAKQNEFEINGHRLYAPQGSNGFVWPPKPAEEAGLFHRYWNEIGLPNELNWKTKATGTSKNLSFPTDHFTAMGSEASNATTGFFYKNQQTGNKGQWVLGAHENGFKDAPISDKVKADLRELYSHEPLENLDLPDNWPEWLDSMTLKDFIVKEMGLSAEVLDYISGTVSTSGGGLSPEVISAYAAVQYFAPPATRIYATAAKKAEAKGESKEGVTDSTEFTLVSFPGGNAGIARHFVKKMIPDSIPGDSMTDILNNPLNWESLDRKNQSVRIRGRSMVVYVEHAGSIDKSEYVNVVYTDTATGKAYRVKARTVLMASGGWVNKHIIRDLPTGFKDAYKEFYHAPILTANVAVNNWRFMEKLGITGAQWFDGFGWFTNLRAPMDLGNQTMPLDPNKPAVLTFYVPFLQKNMPLQSEAIVARTQLFATPYKEFERQIRTKLTELFSDYGFDAKTDIEGIITNRWGHAYIVPQPGYYYGRDGRPAPREIIRQGYGRIAFGHSELTGEQLWSNAVSEGEKAVRQLMKKF</sequence>